<dbReference type="EMBL" id="JAAEDL010000012">
    <property type="protein sequence ID" value="MBR0681546.1"/>
    <property type="molecule type" value="Genomic_DNA"/>
</dbReference>
<proteinExistence type="predicted"/>
<protein>
    <submittedName>
        <fullName evidence="2">MaoC family dehydratase</fullName>
    </submittedName>
</protein>
<evidence type="ECO:0000313" key="2">
    <source>
        <dbReference type="EMBL" id="MBR0681546.1"/>
    </source>
</evidence>
<dbReference type="CDD" id="cd03441">
    <property type="entry name" value="R_hydratase_like"/>
    <property type="match status" value="1"/>
</dbReference>
<name>A0A9X9XCW0_9PROT</name>
<dbReference type="InterPro" id="IPR002539">
    <property type="entry name" value="MaoC-like_dom"/>
</dbReference>
<dbReference type="Pfam" id="PF01575">
    <property type="entry name" value="MaoC_dehydratas"/>
    <property type="match status" value="1"/>
</dbReference>
<dbReference type="AlphaFoldDB" id="A0A9X9XCW0"/>
<feature type="domain" description="MaoC-like" evidence="1">
    <location>
        <begin position="4"/>
        <end position="78"/>
    </location>
</feature>
<dbReference type="PANTHER" id="PTHR43841">
    <property type="entry name" value="3-HYDROXYACYL-THIOESTER DEHYDRATASE HTDX-RELATED"/>
    <property type="match status" value="1"/>
</dbReference>
<evidence type="ECO:0000313" key="3">
    <source>
        <dbReference type="Proteomes" id="UP001138709"/>
    </source>
</evidence>
<sequence>MVDRSAILAYAAITDDYNPLHVDEAFAAGTPFGKPIAHGMLSLNLVWQSLRRAFGQAMPIALDVRFVRPVLQDTRVTAGGHRRKDGAYDVWVRNGAGDDVIIGTAWPAGSVARKPDQPA</sequence>
<organism evidence="2 3">
    <name type="scientific">Neoroseomonas eburnea</name>
    <dbReference type="NCBI Taxonomy" id="1346889"/>
    <lineage>
        <taxon>Bacteria</taxon>
        <taxon>Pseudomonadati</taxon>
        <taxon>Pseudomonadota</taxon>
        <taxon>Alphaproteobacteria</taxon>
        <taxon>Acetobacterales</taxon>
        <taxon>Acetobacteraceae</taxon>
        <taxon>Neoroseomonas</taxon>
    </lineage>
</organism>
<reference evidence="2" key="2">
    <citation type="journal article" date="2021" name="Syst. Appl. Microbiol.">
        <title>Roseomonas hellenica sp. nov., isolated from roots of wild-growing Alkanna tinctoria.</title>
        <authorList>
            <person name="Rat A."/>
            <person name="Naranjo H.D."/>
            <person name="Lebbe L."/>
            <person name="Cnockaert M."/>
            <person name="Krigas N."/>
            <person name="Grigoriadou K."/>
            <person name="Maloupa E."/>
            <person name="Willems A."/>
        </authorList>
    </citation>
    <scope>NUCLEOTIDE SEQUENCE</scope>
    <source>
        <strain evidence="2">LMG 31228</strain>
    </source>
</reference>
<dbReference type="InterPro" id="IPR029069">
    <property type="entry name" value="HotDog_dom_sf"/>
</dbReference>
<comment type="caution">
    <text evidence="2">The sequence shown here is derived from an EMBL/GenBank/DDBJ whole genome shotgun (WGS) entry which is preliminary data.</text>
</comment>
<dbReference type="Proteomes" id="UP001138709">
    <property type="component" value="Unassembled WGS sequence"/>
</dbReference>
<keyword evidence="3" id="KW-1185">Reference proteome</keyword>
<dbReference type="Gene3D" id="3.10.129.10">
    <property type="entry name" value="Hotdog Thioesterase"/>
    <property type="match status" value="1"/>
</dbReference>
<dbReference type="SUPFAM" id="SSF54637">
    <property type="entry name" value="Thioesterase/thiol ester dehydrase-isomerase"/>
    <property type="match status" value="1"/>
</dbReference>
<gene>
    <name evidence="2" type="ORF">GXW74_13705</name>
</gene>
<accession>A0A9X9XCW0</accession>
<dbReference type="PANTHER" id="PTHR43841:SF3">
    <property type="entry name" value="(3R)-HYDROXYACYL-ACP DEHYDRATASE SUBUNIT HADB"/>
    <property type="match status" value="1"/>
</dbReference>
<evidence type="ECO:0000259" key="1">
    <source>
        <dbReference type="Pfam" id="PF01575"/>
    </source>
</evidence>
<reference evidence="2" key="1">
    <citation type="submission" date="2020-01" db="EMBL/GenBank/DDBJ databases">
        <authorList>
            <person name="Rat A."/>
        </authorList>
    </citation>
    <scope>NUCLEOTIDE SEQUENCE</scope>
    <source>
        <strain evidence="2">LMG 31228</strain>
    </source>
</reference>